<feature type="non-terminal residue" evidence="2">
    <location>
        <position position="1"/>
    </location>
</feature>
<reference evidence="2 3" key="1">
    <citation type="journal article" date="2021" name="BMC Genomics">
        <title>Datura genome reveals duplications of psychoactive alkaloid biosynthetic genes and high mutation rate following tissue culture.</title>
        <authorList>
            <person name="Rajewski A."/>
            <person name="Carter-House D."/>
            <person name="Stajich J."/>
            <person name="Litt A."/>
        </authorList>
    </citation>
    <scope>NUCLEOTIDE SEQUENCE [LARGE SCALE GENOMIC DNA]</scope>
    <source>
        <strain evidence="2">AR-01</strain>
    </source>
</reference>
<organism evidence="2 3">
    <name type="scientific">Datura stramonium</name>
    <name type="common">Jimsonweed</name>
    <name type="synonym">Common thornapple</name>
    <dbReference type="NCBI Taxonomy" id="4076"/>
    <lineage>
        <taxon>Eukaryota</taxon>
        <taxon>Viridiplantae</taxon>
        <taxon>Streptophyta</taxon>
        <taxon>Embryophyta</taxon>
        <taxon>Tracheophyta</taxon>
        <taxon>Spermatophyta</taxon>
        <taxon>Magnoliopsida</taxon>
        <taxon>eudicotyledons</taxon>
        <taxon>Gunneridae</taxon>
        <taxon>Pentapetalae</taxon>
        <taxon>asterids</taxon>
        <taxon>lamiids</taxon>
        <taxon>Solanales</taxon>
        <taxon>Solanaceae</taxon>
        <taxon>Solanoideae</taxon>
        <taxon>Datureae</taxon>
        <taxon>Datura</taxon>
    </lineage>
</organism>
<protein>
    <submittedName>
        <fullName evidence="2">Uncharacterized protein</fullName>
    </submittedName>
</protein>
<dbReference type="Proteomes" id="UP000823775">
    <property type="component" value="Unassembled WGS sequence"/>
</dbReference>
<sequence>IYEDLSSKRFRSLRGGFGGRKEEEVAGLGCSWWLVVLFFFRWWLPRNRNYGVGEEKRERKRRAGAA</sequence>
<feature type="transmembrane region" description="Helical" evidence="1">
    <location>
        <begin position="25"/>
        <end position="44"/>
    </location>
</feature>
<feature type="non-terminal residue" evidence="2">
    <location>
        <position position="66"/>
    </location>
</feature>
<dbReference type="EMBL" id="JACEIK010000990">
    <property type="protein sequence ID" value="MCD7464745.1"/>
    <property type="molecule type" value="Genomic_DNA"/>
</dbReference>
<keyword evidence="1" id="KW-0472">Membrane</keyword>
<accession>A0ABS8T136</accession>
<evidence type="ECO:0000256" key="1">
    <source>
        <dbReference type="SAM" id="Phobius"/>
    </source>
</evidence>
<evidence type="ECO:0000313" key="3">
    <source>
        <dbReference type="Proteomes" id="UP000823775"/>
    </source>
</evidence>
<evidence type="ECO:0000313" key="2">
    <source>
        <dbReference type="EMBL" id="MCD7464745.1"/>
    </source>
</evidence>
<keyword evidence="3" id="KW-1185">Reference proteome</keyword>
<keyword evidence="1" id="KW-0812">Transmembrane</keyword>
<comment type="caution">
    <text evidence="2">The sequence shown here is derived from an EMBL/GenBank/DDBJ whole genome shotgun (WGS) entry which is preliminary data.</text>
</comment>
<name>A0ABS8T136_DATST</name>
<gene>
    <name evidence="2" type="ORF">HAX54_053339</name>
</gene>
<keyword evidence="1" id="KW-1133">Transmembrane helix</keyword>
<proteinExistence type="predicted"/>